<protein>
    <recommendedName>
        <fullName evidence="1">NAC domain-containing protein</fullName>
    </recommendedName>
</protein>
<dbReference type="PANTHER" id="PTHR31719">
    <property type="entry name" value="NAC TRANSCRIPTION FACTOR 56"/>
    <property type="match status" value="1"/>
</dbReference>
<name>A0A8J5RI12_ZIZPA</name>
<keyword evidence="3" id="KW-1185">Reference proteome</keyword>
<dbReference type="AlphaFoldDB" id="A0A8J5RI12"/>
<dbReference type="Pfam" id="PF02365">
    <property type="entry name" value="NAM"/>
    <property type="match status" value="1"/>
</dbReference>
<reference evidence="2" key="2">
    <citation type="submission" date="2021-02" db="EMBL/GenBank/DDBJ databases">
        <authorList>
            <person name="Kimball J.A."/>
            <person name="Haas M.W."/>
            <person name="Macchietto M."/>
            <person name="Kono T."/>
            <person name="Duquette J."/>
            <person name="Shao M."/>
        </authorList>
    </citation>
    <scope>NUCLEOTIDE SEQUENCE</scope>
    <source>
        <tissue evidence="2">Fresh leaf tissue</tissue>
    </source>
</reference>
<reference evidence="2" key="1">
    <citation type="journal article" date="2021" name="bioRxiv">
        <title>Whole Genome Assembly and Annotation of Northern Wild Rice, Zizania palustris L., Supports a Whole Genome Duplication in the Zizania Genus.</title>
        <authorList>
            <person name="Haas M."/>
            <person name="Kono T."/>
            <person name="Macchietto M."/>
            <person name="Millas R."/>
            <person name="McGilp L."/>
            <person name="Shao M."/>
            <person name="Duquette J."/>
            <person name="Hirsch C.N."/>
            <person name="Kimball J."/>
        </authorList>
    </citation>
    <scope>NUCLEOTIDE SEQUENCE</scope>
    <source>
        <tissue evidence="2">Fresh leaf tissue</tissue>
    </source>
</reference>
<dbReference type="Proteomes" id="UP000729402">
    <property type="component" value="Unassembled WGS sequence"/>
</dbReference>
<dbReference type="GO" id="GO:0003677">
    <property type="term" value="F:DNA binding"/>
    <property type="evidence" value="ECO:0007669"/>
    <property type="project" value="InterPro"/>
</dbReference>
<evidence type="ECO:0000313" key="3">
    <source>
        <dbReference type="Proteomes" id="UP000729402"/>
    </source>
</evidence>
<dbReference type="PROSITE" id="PS51005">
    <property type="entry name" value="NAC"/>
    <property type="match status" value="1"/>
</dbReference>
<evidence type="ECO:0000259" key="1">
    <source>
        <dbReference type="PROSITE" id="PS51005"/>
    </source>
</evidence>
<evidence type="ECO:0000313" key="2">
    <source>
        <dbReference type="EMBL" id="KAG8049588.1"/>
    </source>
</evidence>
<accession>A0A8J5RI12</accession>
<feature type="domain" description="NAC" evidence="1">
    <location>
        <begin position="6"/>
        <end position="132"/>
    </location>
</feature>
<comment type="caution">
    <text evidence="2">The sequence shown here is derived from an EMBL/GenBank/DDBJ whole genome shotgun (WGS) entry which is preliminary data.</text>
</comment>
<dbReference type="EMBL" id="JAAALK010000289">
    <property type="protein sequence ID" value="KAG8049588.1"/>
    <property type="molecule type" value="Genomic_DNA"/>
</dbReference>
<dbReference type="PANTHER" id="PTHR31719:SF94">
    <property type="entry name" value="PROTEIN ATAF2"/>
    <property type="match status" value="1"/>
</dbReference>
<sequence length="132" mass="15084">MEPPEVLPGYRFMPTPEELVHCYLNRWITGQPLGELEKVFRHADVYASKPDKLTEEHRRFGHAGTWYFFSVAKWKGTCKGAAGRFNRRVKDGGTWNNSQRRRPIDGCGDGCSRLGFEYRDANNGKTVPGDHP</sequence>
<organism evidence="2 3">
    <name type="scientific">Zizania palustris</name>
    <name type="common">Northern wild rice</name>
    <dbReference type="NCBI Taxonomy" id="103762"/>
    <lineage>
        <taxon>Eukaryota</taxon>
        <taxon>Viridiplantae</taxon>
        <taxon>Streptophyta</taxon>
        <taxon>Embryophyta</taxon>
        <taxon>Tracheophyta</taxon>
        <taxon>Spermatophyta</taxon>
        <taxon>Magnoliopsida</taxon>
        <taxon>Liliopsida</taxon>
        <taxon>Poales</taxon>
        <taxon>Poaceae</taxon>
        <taxon>BOP clade</taxon>
        <taxon>Oryzoideae</taxon>
        <taxon>Oryzeae</taxon>
        <taxon>Zizaniinae</taxon>
        <taxon>Zizania</taxon>
    </lineage>
</organism>
<dbReference type="GO" id="GO:0006355">
    <property type="term" value="P:regulation of DNA-templated transcription"/>
    <property type="evidence" value="ECO:0007669"/>
    <property type="project" value="InterPro"/>
</dbReference>
<dbReference type="OrthoDB" id="694368at2759"/>
<proteinExistence type="predicted"/>
<gene>
    <name evidence="2" type="ORF">GUJ93_ZPchr0009g72</name>
</gene>
<dbReference type="InterPro" id="IPR003441">
    <property type="entry name" value="NAC-dom"/>
</dbReference>